<dbReference type="SUPFAM" id="SSF56796">
    <property type="entry name" value="Dehydroquinate synthase-like"/>
    <property type="match status" value="1"/>
</dbReference>
<dbReference type="EC" id="1.1.1.6" evidence="5"/>
<dbReference type="Proteomes" id="UP001597135">
    <property type="component" value="Unassembled WGS sequence"/>
</dbReference>
<evidence type="ECO:0000256" key="1">
    <source>
        <dbReference type="ARBA" id="ARBA00022723"/>
    </source>
</evidence>
<dbReference type="Gene3D" id="3.40.50.1970">
    <property type="match status" value="1"/>
</dbReference>
<sequence length="370" mass="38868">MPAGYTMISIGFPLIYRQEAGLLDRIGPLVAPFGKRPYVVADAFVRETYGARLEAALAASGLKAACDPFEGECSPRAIDLAAARLRDGGFDCVIGMGGGKAIDAAKAVRIETGVPVIVLPTIASNDSPTSRLAITYEDDGTFIGPRFMATNPEAVLVDSEIIVRAPLRFFCAGIADAFVTMFEAEQVVASGNPNFFGTQPTEAALCLARHCHAVIREHGAAAVRDVAAQRLSPAVDKVIEANILLSGLGFEGCGVAGAHAIGMALSVLPGAKGILHGEEVAIGLLAQLHLEGRDPAFLDEVLNFYGEIRLPRSLAEVGLSGTSDEDRARVAAFAARPGSRIHNMTRSVTPADVETALAWVASLDTDYPEP</sequence>
<feature type="domain" description="Alcohol dehydrogenase iron-type/glycerol dehydrogenase GldA" evidence="8">
    <location>
        <begin position="16"/>
        <end position="158"/>
    </location>
</feature>
<evidence type="ECO:0000313" key="9">
    <source>
        <dbReference type="EMBL" id="MFD1342461.1"/>
    </source>
</evidence>
<keyword evidence="10" id="KW-1185">Reference proteome</keyword>
<dbReference type="PANTHER" id="PTHR43616:SF5">
    <property type="entry name" value="GLYCEROL DEHYDROGENASE 1"/>
    <property type="match status" value="1"/>
</dbReference>
<gene>
    <name evidence="9" type="ORF">ACFQ4E_08530</name>
</gene>
<keyword evidence="2 9" id="KW-0560">Oxidoreductase</keyword>
<evidence type="ECO:0000256" key="2">
    <source>
        <dbReference type="ARBA" id="ARBA00023002"/>
    </source>
</evidence>
<dbReference type="EMBL" id="JBHTMU010000011">
    <property type="protein sequence ID" value="MFD1342461.1"/>
    <property type="molecule type" value="Genomic_DNA"/>
</dbReference>
<keyword evidence="1" id="KW-0479">Metal-binding</keyword>
<dbReference type="GO" id="GO:0008888">
    <property type="term" value="F:glycerol dehydrogenase (NAD+) activity"/>
    <property type="evidence" value="ECO:0007669"/>
    <property type="project" value="UniProtKB-EC"/>
</dbReference>
<evidence type="ECO:0000256" key="5">
    <source>
        <dbReference type="ARBA" id="ARBA00039147"/>
    </source>
</evidence>
<evidence type="ECO:0000313" key="10">
    <source>
        <dbReference type="Proteomes" id="UP001597135"/>
    </source>
</evidence>
<dbReference type="InterPro" id="IPR016205">
    <property type="entry name" value="Glycerol_DH"/>
</dbReference>
<dbReference type="NCBIfam" id="NF006941">
    <property type="entry name" value="PRK09423.1"/>
    <property type="match status" value="1"/>
</dbReference>
<evidence type="ECO:0000256" key="6">
    <source>
        <dbReference type="ARBA" id="ARBA00040132"/>
    </source>
</evidence>
<name>A0ABW3ZH03_9RHOB</name>
<comment type="caution">
    <text evidence="9">The sequence shown here is derived from an EMBL/GenBank/DDBJ whole genome shotgun (WGS) entry which is preliminary data.</text>
</comment>
<protein>
    <recommendedName>
        <fullName evidence="6">Glycerol dehydrogenase</fullName>
        <ecNumber evidence="5">1.1.1.6</ecNumber>
    </recommendedName>
</protein>
<evidence type="ECO:0000256" key="7">
    <source>
        <dbReference type="ARBA" id="ARBA00049006"/>
    </source>
</evidence>
<reference evidence="10" key="1">
    <citation type="journal article" date="2019" name="Int. J. Syst. Evol. Microbiol.">
        <title>The Global Catalogue of Microorganisms (GCM) 10K type strain sequencing project: providing services to taxonomists for standard genome sequencing and annotation.</title>
        <authorList>
            <consortium name="The Broad Institute Genomics Platform"/>
            <consortium name="The Broad Institute Genome Sequencing Center for Infectious Disease"/>
            <person name="Wu L."/>
            <person name="Ma J."/>
        </authorList>
    </citation>
    <scope>NUCLEOTIDE SEQUENCE [LARGE SCALE GENOMIC DNA]</scope>
    <source>
        <strain evidence="10">CCUG 62953</strain>
    </source>
</reference>
<comment type="catalytic activity">
    <reaction evidence="7">
        <text>glycerol + NAD(+) = dihydroxyacetone + NADH + H(+)</text>
        <dbReference type="Rhea" id="RHEA:13769"/>
        <dbReference type="ChEBI" id="CHEBI:15378"/>
        <dbReference type="ChEBI" id="CHEBI:16016"/>
        <dbReference type="ChEBI" id="CHEBI:17754"/>
        <dbReference type="ChEBI" id="CHEBI:57540"/>
        <dbReference type="ChEBI" id="CHEBI:57945"/>
        <dbReference type="EC" id="1.1.1.6"/>
    </reaction>
</comment>
<dbReference type="InterPro" id="IPR001670">
    <property type="entry name" value="ADH_Fe/GldA"/>
</dbReference>
<dbReference type="Pfam" id="PF00465">
    <property type="entry name" value="Fe-ADH"/>
    <property type="match status" value="1"/>
</dbReference>
<accession>A0ABW3ZH03</accession>
<dbReference type="PIRSF" id="PIRSF000112">
    <property type="entry name" value="Glycerol_dehydrogenase"/>
    <property type="match status" value="1"/>
</dbReference>
<dbReference type="PANTHER" id="PTHR43616">
    <property type="entry name" value="GLYCEROL DEHYDROGENASE"/>
    <property type="match status" value="1"/>
</dbReference>
<evidence type="ECO:0000256" key="4">
    <source>
        <dbReference type="ARBA" id="ARBA00037918"/>
    </source>
</evidence>
<proteinExistence type="predicted"/>
<organism evidence="9 10">
    <name type="scientific">Litorisediminicola beolgyonensis</name>
    <dbReference type="NCBI Taxonomy" id="1173614"/>
    <lineage>
        <taxon>Bacteria</taxon>
        <taxon>Pseudomonadati</taxon>
        <taxon>Pseudomonadota</taxon>
        <taxon>Alphaproteobacteria</taxon>
        <taxon>Rhodobacterales</taxon>
        <taxon>Paracoccaceae</taxon>
        <taxon>Litorisediminicola</taxon>
    </lineage>
</organism>
<keyword evidence="3" id="KW-0520">NAD</keyword>
<dbReference type="CDD" id="cd08170">
    <property type="entry name" value="GlyDH"/>
    <property type="match status" value="1"/>
</dbReference>
<evidence type="ECO:0000259" key="8">
    <source>
        <dbReference type="Pfam" id="PF00465"/>
    </source>
</evidence>
<dbReference type="Gene3D" id="1.20.1090.10">
    <property type="entry name" value="Dehydroquinate synthase-like - alpha domain"/>
    <property type="match status" value="1"/>
</dbReference>
<comment type="pathway">
    <text evidence="4">Polyol metabolism; glycerol fermentation; glycerone phosphate from glycerol (oxidative route): step 1/2.</text>
</comment>
<evidence type="ECO:0000256" key="3">
    <source>
        <dbReference type="ARBA" id="ARBA00023027"/>
    </source>
</evidence>